<proteinExistence type="predicted"/>
<name>I1HL01_BRADI</name>
<dbReference type="PANTHER" id="PTHR34838">
    <property type="entry name" value="OS08G0142100 PROTEIN-RELATED"/>
    <property type="match status" value="1"/>
</dbReference>
<dbReference type="EMBL" id="CM000881">
    <property type="protein sequence ID" value="KQK07088.1"/>
    <property type="molecule type" value="Genomic_DNA"/>
</dbReference>
<feature type="signal peptide" evidence="1">
    <location>
        <begin position="1"/>
        <end position="26"/>
    </location>
</feature>
<sequence length="181" mass="18906">MKTTRAATVVLALAMATLLFPSGGEACNSVPVMGTDEACHKACPTLYQLCRATLSHAAPTAEATVFAIVAGKYAKLSYEATMDAIDRLLPSLPAGDARAAHGRCRDRYYEARSHMSGVINGLAVCDLACVRQKYVDATAAVAACGDGLSAFRSSSRVFAMNAGDRDKTRLASDLGALVVGK</sequence>
<dbReference type="Gene3D" id="1.20.140.40">
    <property type="entry name" value="Invertase/pectin methylesterase inhibitor family protein"/>
    <property type="match status" value="1"/>
</dbReference>
<evidence type="ECO:0000313" key="4">
    <source>
        <dbReference type="Proteomes" id="UP000008810"/>
    </source>
</evidence>
<organism evidence="2">
    <name type="scientific">Brachypodium distachyon</name>
    <name type="common">Purple false brome</name>
    <name type="synonym">Trachynia distachya</name>
    <dbReference type="NCBI Taxonomy" id="15368"/>
    <lineage>
        <taxon>Eukaryota</taxon>
        <taxon>Viridiplantae</taxon>
        <taxon>Streptophyta</taxon>
        <taxon>Embryophyta</taxon>
        <taxon>Tracheophyta</taxon>
        <taxon>Spermatophyta</taxon>
        <taxon>Magnoliopsida</taxon>
        <taxon>Liliopsida</taxon>
        <taxon>Poales</taxon>
        <taxon>Poaceae</taxon>
        <taxon>BOP clade</taxon>
        <taxon>Pooideae</taxon>
        <taxon>Stipodae</taxon>
        <taxon>Brachypodieae</taxon>
        <taxon>Brachypodium</taxon>
    </lineage>
</organism>
<reference evidence="2" key="2">
    <citation type="submission" date="2017-06" db="EMBL/GenBank/DDBJ databases">
        <title>WGS assembly of Brachypodium distachyon.</title>
        <authorList>
            <consortium name="The International Brachypodium Initiative"/>
            <person name="Lucas S."/>
            <person name="Harmon-Smith M."/>
            <person name="Lail K."/>
            <person name="Tice H."/>
            <person name="Grimwood J."/>
            <person name="Bruce D."/>
            <person name="Barry K."/>
            <person name="Shu S."/>
            <person name="Lindquist E."/>
            <person name="Wang M."/>
            <person name="Pitluck S."/>
            <person name="Vogel J.P."/>
            <person name="Garvin D.F."/>
            <person name="Mockler T.C."/>
            <person name="Schmutz J."/>
            <person name="Rokhsar D."/>
            <person name="Bevan M.W."/>
        </authorList>
    </citation>
    <scope>NUCLEOTIDE SEQUENCE</scope>
    <source>
        <strain evidence="2">Bd21</strain>
    </source>
</reference>
<keyword evidence="4" id="KW-1185">Reference proteome</keyword>
<dbReference type="PANTHER" id="PTHR34838:SF3">
    <property type="entry name" value="OS08G0142100 PROTEIN"/>
    <property type="match status" value="1"/>
</dbReference>
<dbReference type="AlphaFoldDB" id="I1HL01"/>
<evidence type="ECO:0000313" key="3">
    <source>
        <dbReference type="EnsemblPlants" id="KQK07088"/>
    </source>
</evidence>
<dbReference type="FunCoup" id="I1HL01">
    <property type="interactions" value="701"/>
</dbReference>
<dbReference type="InParanoid" id="I1HL01"/>
<keyword evidence="1" id="KW-0732">Signal</keyword>
<accession>I1HL01</accession>
<protein>
    <recommendedName>
        <fullName evidence="5">Pectinesterase inhibitor domain-containing protein</fullName>
    </recommendedName>
</protein>
<reference evidence="2 3" key="1">
    <citation type="journal article" date="2010" name="Nature">
        <title>Genome sequencing and analysis of the model grass Brachypodium distachyon.</title>
        <authorList>
            <consortium name="International Brachypodium Initiative"/>
        </authorList>
    </citation>
    <scope>NUCLEOTIDE SEQUENCE [LARGE SCALE GENOMIC DNA]</scope>
    <source>
        <strain evidence="2 3">Bd21</strain>
    </source>
</reference>
<dbReference type="OMA" id="GHLNGCQ"/>
<dbReference type="HOGENOM" id="CLU_092954_0_0_1"/>
<dbReference type="eggNOG" id="KOG1075">
    <property type="taxonomic scope" value="Eukaryota"/>
</dbReference>
<reference evidence="3" key="3">
    <citation type="submission" date="2018-08" db="UniProtKB">
        <authorList>
            <consortium name="EnsemblPlants"/>
        </authorList>
    </citation>
    <scope>IDENTIFICATION</scope>
    <source>
        <strain evidence="3">cv. Bd21</strain>
    </source>
</reference>
<gene>
    <name evidence="2" type="ORF">BRADI_2g32990v3</name>
</gene>
<dbReference type="OrthoDB" id="610439at2759"/>
<dbReference type="Proteomes" id="UP000008810">
    <property type="component" value="Chromosome 2"/>
</dbReference>
<evidence type="ECO:0000313" key="2">
    <source>
        <dbReference type="EMBL" id="KQK07088.1"/>
    </source>
</evidence>
<evidence type="ECO:0008006" key="5">
    <source>
        <dbReference type="Google" id="ProtNLM"/>
    </source>
</evidence>
<dbReference type="EnsemblPlants" id="KQK07088">
    <property type="protein sequence ID" value="KQK07088"/>
    <property type="gene ID" value="BRADI_2g32990v3"/>
</dbReference>
<feature type="chain" id="PRO_5014094661" description="Pectinesterase inhibitor domain-containing protein" evidence="1">
    <location>
        <begin position="27"/>
        <end position="181"/>
    </location>
</feature>
<dbReference type="Gramene" id="KQK07088">
    <property type="protein sequence ID" value="KQK07088"/>
    <property type="gene ID" value="BRADI_2g32990v3"/>
</dbReference>
<dbReference type="SUPFAM" id="SSF101148">
    <property type="entry name" value="Plant invertase/pectin methylesterase inhibitor"/>
    <property type="match status" value="1"/>
</dbReference>
<evidence type="ECO:0000256" key="1">
    <source>
        <dbReference type="SAM" id="SignalP"/>
    </source>
</evidence>
<dbReference type="InterPro" id="IPR035513">
    <property type="entry name" value="Invertase/methylesterase_inhib"/>
</dbReference>